<dbReference type="InterPro" id="IPR001329">
    <property type="entry name" value="Venom_Hyaluronidase"/>
</dbReference>
<accession>U5EUF4</accession>
<dbReference type="PRINTS" id="PR00846">
    <property type="entry name" value="GLHYDRLASE56"/>
</dbReference>
<keyword evidence="3 7" id="KW-1015">Disulfide bond</keyword>
<name>U5EUF4_9DIPT</name>
<evidence type="ECO:0000256" key="2">
    <source>
        <dbReference type="ARBA" id="ARBA00022729"/>
    </source>
</evidence>
<dbReference type="Pfam" id="PF01630">
    <property type="entry name" value="Glyco_hydro_56"/>
    <property type="match status" value="1"/>
</dbReference>
<feature type="disulfide bond" evidence="7">
    <location>
        <begin position="196"/>
        <end position="210"/>
    </location>
</feature>
<sequence length="348" mass="40547">MISIKILLFCFTISQTASLPEKFEVIWNVPTFLCMKNYNINFEEVLANAGIIVNKNDTFDGDKIKLLYSPGDWPSLEHNKTANGGRPQKGNLANHLKNLTAYIEKKIKADFNGFAVLDMESWRPVFRQNVGWMQIYRNLGIEEVKVVHPDYKPHELFSKAAQNFEPFAKQFMLESMNLSRSLRPNAKWGYYGFPYCLNMGVSKQNRVPDCPEIVRRENDGTMWLYESYYFMYPSVYITHDDFTDEERYQLIQGRVKEFQRINSMSKNELKFYPYVWYFYNLTQKFLSLENFKKTLEILMNGGMDGAIIWGSSNDLATQENCQGLFNYAHNVIIPVVKSIHTPKMSSSS</sequence>
<feature type="chain" id="PRO_5004659747" description="Hyaluronidase" evidence="9">
    <location>
        <begin position="19"/>
        <end position="348"/>
    </location>
</feature>
<organism evidence="10">
    <name type="scientific">Corethrella appendiculata</name>
    <dbReference type="NCBI Taxonomy" id="1370023"/>
    <lineage>
        <taxon>Eukaryota</taxon>
        <taxon>Metazoa</taxon>
        <taxon>Ecdysozoa</taxon>
        <taxon>Arthropoda</taxon>
        <taxon>Hexapoda</taxon>
        <taxon>Insecta</taxon>
        <taxon>Pterygota</taxon>
        <taxon>Neoptera</taxon>
        <taxon>Endopterygota</taxon>
        <taxon>Diptera</taxon>
        <taxon>Nematocera</taxon>
        <taxon>Culicoidea</taxon>
        <taxon>Chaoboridae</taxon>
        <taxon>Corethrella</taxon>
    </lineage>
</organism>
<reference evidence="10" key="1">
    <citation type="journal article" date="2014" name="Insect Biochem. Mol. Biol.">
        <title>An insight into the sialome of the frog biting fly, Corethrella appendiculata.</title>
        <authorList>
            <person name="Ribeiro J.M.C."/>
            <person name="Chagas A.C."/>
            <person name="Pham V.M."/>
            <person name="Lounibos L.P."/>
            <person name="Calvo E."/>
        </authorList>
    </citation>
    <scope>NUCLEOTIDE SEQUENCE</scope>
    <source>
        <tissue evidence="10">Salivary glands</tissue>
    </source>
</reference>
<comment type="similarity">
    <text evidence="1 5 8">Belongs to the glycosyl hydrolase 56 family.</text>
</comment>
<dbReference type="AlphaFoldDB" id="U5EUF4"/>
<evidence type="ECO:0000256" key="7">
    <source>
        <dbReference type="PIRSR" id="PIRSR038193-3"/>
    </source>
</evidence>
<evidence type="ECO:0000256" key="4">
    <source>
        <dbReference type="ARBA" id="ARBA00023180"/>
    </source>
</evidence>
<keyword evidence="2 9" id="KW-0732">Signal</keyword>
<feature type="signal peptide" evidence="9">
    <location>
        <begin position="1"/>
        <end position="18"/>
    </location>
</feature>
<dbReference type="GO" id="GO:0006952">
    <property type="term" value="P:defense response"/>
    <property type="evidence" value="ECO:0007669"/>
    <property type="project" value="InterPro"/>
</dbReference>
<keyword evidence="4" id="KW-0325">Glycoprotein</keyword>
<dbReference type="PANTHER" id="PTHR11769">
    <property type="entry name" value="HYALURONIDASE"/>
    <property type="match status" value="1"/>
</dbReference>
<dbReference type="GO" id="GO:0030214">
    <property type="term" value="P:hyaluronan catabolic process"/>
    <property type="evidence" value="ECO:0007669"/>
    <property type="project" value="TreeGrafter"/>
</dbReference>
<dbReference type="GO" id="GO:0005975">
    <property type="term" value="P:carbohydrate metabolic process"/>
    <property type="evidence" value="ECO:0007669"/>
    <property type="project" value="UniProtKB-UniRule"/>
</dbReference>
<protein>
    <recommendedName>
        <fullName evidence="8">Hyaluronidase</fullName>
        <ecNumber evidence="8">3.2.1.35</ecNumber>
    </recommendedName>
</protein>
<feature type="active site" description="Proton donor" evidence="6">
    <location>
        <position position="120"/>
    </location>
</feature>
<dbReference type="InterPro" id="IPR017853">
    <property type="entry name" value="GH"/>
</dbReference>
<evidence type="ECO:0000256" key="6">
    <source>
        <dbReference type="PIRSR" id="PIRSR038193-1"/>
    </source>
</evidence>
<evidence type="ECO:0000256" key="9">
    <source>
        <dbReference type="SAM" id="SignalP"/>
    </source>
</evidence>
<evidence type="ECO:0000256" key="1">
    <source>
        <dbReference type="ARBA" id="ARBA00008871"/>
    </source>
</evidence>
<proteinExistence type="evidence at transcript level"/>
<keyword evidence="8" id="KW-0326">Glycosidase</keyword>
<dbReference type="PANTHER" id="PTHR11769:SF35">
    <property type="entry name" value="HYALURONIDASE"/>
    <property type="match status" value="1"/>
</dbReference>
<comment type="catalytic activity">
    <reaction evidence="8">
        <text>Random hydrolysis of (1-&gt;4)-linkages between N-acetyl-beta-D-glucosamine and D-glucuronate residues in hyaluronate.</text>
        <dbReference type="EC" id="3.2.1.35"/>
    </reaction>
</comment>
<dbReference type="InterPro" id="IPR013785">
    <property type="entry name" value="Aldolase_TIM"/>
</dbReference>
<keyword evidence="8" id="KW-0378">Hydrolase</keyword>
<evidence type="ECO:0000256" key="5">
    <source>
        <dbReference type="PIRNR" id="PIRNR038193"/>
    </source>
</evidence>
<dbReference type="Gene3D" id="3.20.20.70">
    <property type="entry name" value="Aldolase class I"/>
    <property type="match status" value="1"/>
</dbReference>
<dbReference type="InterPro" id="IPR018155">
    <property type="entry name" value="Hyaluronidase"/>
</dbReference>
<dbReference type="GO" id="GO:0004415">
    <property type="term" value="F:hyalurononglucosaminidase activity"/>
    <property type="evidence" value="ECO:0007669"/>
    <property type="project" value="UniProtKB-UniRule"/>
</dbReference>
<dbReference type="PRINTS" id="PR00847">
    <property type="entry name" value="HYALURONDASE"/>
</dbReference>
<evidence type="ECO:0000313" key="10">
    <source>
        <dbReference type="EMBL" id="JAB57521.1"/>
    </source>
</evidence>
<dbReference type="SUPFAM" id="SSF51445">
    <property type="entry name" value="(Trans)glycosidases"/>
    <property type="match status" value="1"/>
</dbReference>
<dbReference type="EC" id="3.2.1.35" evidence="8"/>
<dbReference type="EMBL" id="GANO01002350">
    <property type="protein sequence ID" value="JAB57521.1"/>
    <property type="molecule type" value="mRNA"/>
</dbReference>
<evidence type="ECO:0000256" key="8">
    <source>
        <dbReference type="RuleBase" id="RU610713"/>
    </source>
</evidence>
<feature type="disulfide bond" evidence="7">
    <location>
        <begin position="34"/>
        <end position="321"/>
    </location>
</feature>
<evidence type="ECO:0000256" key="3">
    <source>
        <dbReference type="ARBA" id="ARBA00023157"/>
    </source>
</evidence>
<dbReference type="PIRSF" id="PIRSF038193">
    <property type="entry name" value="Hyaluronidase"/>
    <property type="match status" value="1"/>
</dbReference>